<organism evidence="10 11">
    <name type="scientific">Timema podura</name>
    <name type="common">Walking stick</name>
    <dbReference type="NCBI Taxonomy" id="61482"/>
    <lineage>
        <taxon>Eukaryota</taxon>
        <taxon>Metazoa</taxon>
        <taxon>Ecdysozoa</taxon>
        <taxon>Arthropoda</taxon>
        <taxon>Hexapoda</taxon>
        <taxon>Insecta</taxon>
        <taxon>Pterygota</taxon>
        <taxon>Neoptera</taxon>
        <taxon>Polyneoptera</taxon>
        <taxon>Phasmatodea</taxon>
        <taxon>Timematodea</taxon>
        <taxon>Timematoidea</taxon>
        <taxon>Timematidae</taxon>
        <taxon>Timema</taxon>
    </lineage>
</organism>
<feature type="domain" description="DEAD-box RNA helicase Q" evidence="9">
    <location>
        <begin position="14"/>
        <end position="42"/>
    </location>
</feature>
<protein>
    <recommendedName>
        <fullName evidence="1">RNA helicase</fullName>
        <ecNumber evidence="1">3.6.4.13</ecNumber>
    </recommendedName>
</protein>
<dbReference type="EMBL" id="CAJPIN010050414">
    <property type="protein sequence ID" value="CAG2066101.1"/>
    <property type="molecule type" value="Genomic_DNA"/>
</dbReference>
<keyword evidence="2" id="KW-0547">Nucleotide-binding</keyword>
<dbReference type="Pfam" id="PF00270">
    <property type="entry name" value="DEAD"/>
    <property type="match status" value="1"/>
</dbReference>
<evidence type="ECO:0000256" key="1">
    <source>
        <dbReference type="ARBA" id="ARBA00012552"/>
    </source>
</evidence>
<keyword evidence="3" id="KW-0378">Hydrolase</keyword>
<keyword evidence="4" id="KW-0347">Helicase</keyword>
<dbReference type="SUPFAM" id="SSF52540">
    <property type="entry name" value="P-loop containing nucleoside triphosphate hydrolases"/>
    <property type="match status" value="1"/>
</dbReference>
<evidence type="ECO:0000256" key="5">
    <source>
        <dbReference type="ARBA" id="ARBA00022840"/>
    </source>
</evidence>
<proteinExistence type="predicted"/>
<dbReference type="InterPro" id="IPR014014">
    <property type="entry name" value="RNA_helicase_DEAD_Q_motif"/>
</dbReference>
<dbReference type="InterPro" id="IPR011545">
    <property type="entry name" value="DEAD/DEAH_box_helicase_dom"/>
</dbReference>
<accession>A0ABN7PL05</accession>
<evidence type="ECO:0000313" key="11">
    <source>
        <dbReference type="Proteomes" id="UP001153148"/>
    </source>
</evidence>
<evidence type="ECO:0000256" key="3">
    <source>
        <dbReference type="ARBA" id="ARBA00022801"/>
    </source>
</evidence>
<comment type="catalytic activity">
    <reaction evidence="7">
        <text>ATP + H2O = ADP + phosphate + H(+)</text>
        <dbReference type="Rhea" id="RHEA:13065"/>
        <dbReference type="ChEBI" id="CHEBI:15377"/>
        <dbReference type="ChEBI" id="CHEBI:15378"/>
        <dbReference type="ChEBI" id="CHEBI:30616"/>
        <dbReference type="ChEBI" id="CHEBI:43474"/>
        <dbReference type="ChEBI" id="CHEBI:456216"/>
        <dbReference type="EC" id="3.6.4.13"/>
    </reaction>
</comment>
<evidence type="ECO:0000256" key="4">
    <source>
        <dbReference type="ARBA" id="ARBA00022806"/>
    </source>
</evidence>
<evidence type="ECO:0000259" key="9">
    <source>
        <dbReference type="PROSITE" id="PS51195"/>
    </source>
</evidence>
<feature type="short sequence motif" description="Q motif" evidence="8">
    <location>
        <begin position="14"/>
        <end position="42"/>
    </location>
</feature>
<evidence type="ECO:0000313" key="10">
    <source>
        <dbReference type="EMBL" id="CAG2066101.1"/>
    </source>
</evidence>
<reference evidence="10" key="1">
    <citation type="submission" date="2021-03" db="EMBL/GenBank/DDBJ databases">
        <authorList>
            <person name="Tran Van P."/>
        </authorList>
    </citation>
    <scope>NUCLEOTIDE SEQUENCE</scope>
</reference>
<keyword evidence="6" id="KW-0694">RNA-binding</keyword>
<dbReference type="Gene3D" id="3.40.50.300">
    <property type="entry name" value="P-loop containing nucleotide triphosphate hydrolases"/>
    <property type="match status" value="1"/>
</dbReference>
<keyword evidence="11" id="KW-1185">Reference proteome</keyword>
<dbReference type="EC" id="3.6.4.13" evidence="1"/>
<evidence type="ECO:0000256" key="8">
    <source>
        <dbReference type="PROSITE-ProRule" id="PRU00552"/>
    </source>
</evidence>
<comment type="caution">
    <text evidence="10">The sequence shown here is derived from an EMBL/GenBank/DDBJ whole genome shotgun (WGS) entry which is preliminary data.</text>
</comment>
<dbReference type="PANTHER" id="PTHR47959">
    <property type="entry name" value="ATP-DEPENDENT RNA HELICASE RHLE-RELATED"/>
    <property type="match status" value="1"/>
</dbReference>
<dbReference type="InterPro" id="IPR050079">
    <property type="entry name" value="DEAD_box_RNA_helicase"/>
</dbReference>
<evidence type="ECO:0000256" key="6">
    <source>
        <dbReference type="ARBA" id="ARBA00022884"/>
    </source>
</evidence>
<dbReference type="PANTHER" id="PTHR47959:SF21">
    <property type="entry name" value="DEAD-BOX HELICASE 56"/>
    <property type="match status" value="1"/>
</dbReference>
<name>A0ABN7PL05_TIMPD</name>
<keyword evidence="5" id="KW-0067">ATP-binding</keyword>
<evidence type="ECO:0000256" key="2">
    <source>
        <dbReference type="ARBA" id="ARBA00022741"/>
    </source>
</evidence>
<dbReference type="InterPro" id="IPR027417">
    <property type="entry name" value="P-loop_NTPase"/>
</dbReference>
<dbReference type="PROSITE" id="PS51195">
    <property type="entry name" value="Q_MOTIF"/>
    <property type="match status" value="1"/>
</dbReference>
<dbReference type="Proteomes" id="UP001153148">
    <property type="component" value="Unassembled WGS sequence"/>
</dbReference>
<feature type="non-terminal residue" evidence="10">
    <location>
        <position position="89"/>
    </location>
</feature>
<sequence length="89" mass="9956">MTTKINQIKRNEAINFHKMELDDRILKAIAKLGWLTPTLIQESAIPLLLEGKDVLLRARTGSGKTAAFAVPVIQKILNSKQYVIPKAFL</sequence>
<gene>
    <name evidence="10" type="ORF">TPAB3V08_LOCUS13044</name>
</gene>
<evidence type="ECO:0000256" key="7">
    <source>
        <dbReference type="ARBA" id="ARBA00047984"/>
    </source>
</evidence>